<name>A0A3A8QIV0_9BACT</name>
<feature type="domain" description="JmjC" evidence="4">
    <location>
        <begin position="147"/>
        <end position="314"/>
    </location>
</feature>
<reference evidence="6" key="1">
    <citation type="submission" date="2018-09" db="EMBL/GenBank/DDBJ databases">
        <authorList>
            <person name="Livingstone P.G."/>
            <person name="Whitworth D.E."/>
        </authorList>
    </citation>
    <scope>NUCLEOTIDE SEQUENCE [LARGE SCALE GENOMIC DNA]</scope>
    <source>
        <strain evidence="6">CA051B</strain>
    </source>
</reference>
<dbReference type="PANTHER" id="PTHR12461">
    <property type="entry name" value="HYPOXIA-INDUCIBLE FACTOR 1 ALPHA INHIBITOR-RELATED"/>
    <property type="match status" value="1"/>
</dbReference>
<dbReference type="SUPFAM" id="SSF51197">
    <property type="entry name" value="Clavaminate synthase-like"/>
    <property type="match status" value="1"/>
</dbReference>
<proteinExistence type="predicted"/>
<dbReference type="InterPro" id="IPR041667">
    <property type="entry name" value="Cupin_8"/>
</dbReference>
<evidence type="ECO:0000256" key="3">
    <source>
        <dbReference type="ARBA" id="ARBA00037342"/>
    </source>
</evidence>
<dbReference type="Gene3D" id="2.60.120.650">
    <property type="entry name" value="Cupin"/>
    <property type="match status" value="1"/>
</dbReference>
<evidence type="ECO:0000256" key="1">
    <source>
        <dbReference type="ARBA" id="ARBA00004496"/>
    </source>
</evidence>
<keyword evidence="6" id="KW-1185">Reference proteome</keyword>
<dbReference type="RefSeq" id="WP_120641515.1">
    <property type="nucleotide sequence ID" value="NZ_RAWB01000005.1"/>
</dbReference>
<evidence type="ECO:0000313" key="5">
    <source>
        <dbReference type="EMBL" id="RKH68633.1"/>
    </source>
</evidence>
<dbReference type="EMBL" id="RAWB01000005">
    <property type="protein sequence ID" value="RKH68633.1"/>
    <property type="molecule type" value="Genomic_DNA"/>
</dbReference>
<sequence>MSNATPLYRSVPVPNDILARSKHIFFLRNYFQDPLMYEEELAGLRQRLASELPVLENDHFEPEIYQPGEKKLEDIKDLWATELRPIVLRGYVSQHDCVRTWTPEHFRDKYGDFRIFYTSTEKIINDDQMRLGDFVDRVLAGDKSRAYVENLSDIFNAFPELHDQLGLDRIGASLTGYASYHQISQFFLGGLGTGAAYHCANELNCFLNIYGRKKWTFLHPLYSIAMNPTLMNKGYFIGSPVKALAPKGFIEANFPLYNRVPKLTITLEPGDLLINPPWWWHTVKNVTPSTIAVATRWGFLNDVQRQAPLADFVQSMRSDTWVSFNEEFLKTVVVVPDEKVRKNYVSYEKMGWSGS</sequence>
<gene>
    <name evidence="5" type="ORF">D7V93_00940</name>
</gene>
<protein>
    <recommendedName>
        <fullName evidence="4">JmjC domain-containing protein</fullName>
    </recommendedName>
</protein>
<dbReference type="Pfam" id="PF13621">
    <property type="entry name" value="Cupin_8"/>
    <property type="match status" value="1"/>
</dbReference>
<keyword evidence="2" id="KW-0963">Cytoplasm</keyword>
<comment type="caution">
    <text evidence="5">The sequence shown here is derived from an EMBL/GenBank/DDBJ whole genome shotgun (WGS) entry which is preliminary data.</text>
</comment>
<dbReference type="Proteomes" id="UP000272888">
    <property type="component" value="Unassembled WGS sequence"/>
</dbReference>
<dbReference type="InterPro" id="IPR003347">
    <property type="entry name" value="JmjC_dom"/>
</dbReference>
<comment type="function">
    <text evidence="3">May play a role in cellular stress response.</text>
</comment>
<dbReference type="PANTHER" id="PTHR12461:SF43">
    <property type="entry name" value="HSPB1-ASSOCIATED PROTEIN 1"/>
    <property type="match status" value="1"/>
</dbReference>
<organism evidence="5 6">
    <name type="scientific">Corallococcus llansteffanensis</name>
    <dbReference type="NCBI Taxonomy" id="2316731"/>
    <lineage>
        <taxon>Bacteria</taxon>
        <taxon>Pseudomonadati</taxon>
        <taxon>Myxococcota</taxon>
        <taxon>Myxococcia</taxon>
        <taxon>Myxococcales</taxon>
        <taxon>Cystobacterineae</taxon>
        <taxon>Myxococcaceae</taxon>
        <taxon>Corallococcus</taxon>
    </lineage>
</organism>
<comment type="subcellular location">
    <subcellularLocation>
        <location evidence="1">Cytoplasm</location>
    </subcellularLocation>
</comment>
<dbReference type="AlphaFoldDB" id="A0A3A8QIV0"/>
<evidence type="ECO:0000313" key="6">
    <source>
        <dbReference type="Proteomes" id="UP000272888"/>
    </source>
</evidence>
<dbReference type="GO" id="GO:0005737">
    <property type="term" value="C:cytoplasm"/>
    <property type="evidence" value="ECO:0007669"/>
    <property type="project" value="UniProtKB-SubCell"/>
</dbReference>
<evidence type="ECO:0000259" key="4">
    <source>
        <dbReference type="PROSITE" id="PS51184"/>
    </source>
</evidence>
<dbReference type="PROSITE" id="PS51184">
    <property type="entry name" value="JMJC"/>
    <property type="match status" value="1"/>
</dbReference>
<evidence type="ECO:0000256" key="2">
    <source>
        <dbReference type="ARBA" id="ARBA00022490"/>
    </source>
</evidence>
<accession>A0A3A8QIV0</accession>